<comment type="caution">
    <text evidence="1">The sequence shown here is derived from an EMBL/GenBank/DDBJ whole genome shotgun (WGS) entry which is preliminary data.</text>
</comment>
<name>A0A927AW64_9BACT</name>
<organism evidence="1 2">
    <name type="scientific">Spirosoma profusum</name>
    <dbReference type="NCBI Taxonomy" id="2771354"/>
    <lineage>
        <taxon>Bacteria</taxon>
        <taxon>Pseudomonadati</taxon>
        <taxon>Bacteroidota</taxon>
        <taxon>Cytophagia</taxon>
        <taxon>Cytophagales</taxon>
        <taxon>Cytophagaceae</taxon>
        <taxon>Spirosoma</taxon>
    </lineage>
</organism>
<accession>A0A927AW64</accession>
<evidence type="ECO:0000313" key="1">
    <source>
        <dbReference type="EMBL" id="MBD2705555.1"/>
    </source>
</evidence>
<dbReference type="Proteomes" id="UP000598820">
    <property type="component" value="Unassembled WGS sequence"/>
</dbReference>
<dbReference type="AlphaFoldDB" id="A0A927AW64"/>
<evidence type="ECO:0000313" key="2">
    <source>
        <dbReference type="Proteomes" id="UP000598820"/>
    </source>
</evidence>
<protein>
    <submittedName>
        <fullName evidence="1">Uncharacterized protein</fullName>
    </submittedName>
</protein>
<reference evidence="1" key="1">
    <citation type="submission" date="2020-09" db="EMBL/GenBank/DDBJ databases">
        <authorList>
            <person name="Kim M.K."/>
        </authorList>
    </citation>
    <scope>NUCLEOTIDE SEQUENCE</scope>
    <source>
        <strain evidence="1">BT702</strain>
    </source>
</reference>
<gene>
    <name evidence="1" type="ORF">IC229_33410</name>
</gene>
<proteinExistence type="predicted"/>
<dbReference type="EMBL" id="JACWZY010000061">
    <property type="protein sequence ID" value="MBD2705555.1"/>
    <property type="molecule type" value="Genomic_DNA"/>
</dbReference>
<sequence length="93" mass="10855">MRVQFSFKKYDDIKGFIIPITHERTIPYQFTDIANGIILEANLPYNKAEYNEIQKSTTDQERQDYVRKLAKKKGIVDMFNLQSNALIINKGVI</sequence>
<keyword evidence="2" id="KW-1185">Reference proteome</keyword>
<dbReference type="RefSeq" id="WP_190893091.1">
    <property type="nucleotide sequence ID" value="NZ_JACWZY010000061.1"/>
</dbReference>